<dbReference type="OrthoDB" id="5701642at2"/>
<sequence length="206" mass="24175">MSLYKGRHGYHVLEYRIIIVLLLNAVSRKYNRLIAVRVDLHFPPIIDNGDSIVCLHNTSPGEISRFRNSLNAKVENDQNRKRREGIRIYDYRNYIVWAREYTKSGKRHYHICLLFNKDAYYHLGSFDKDNTLRSMITGAWYSALGLDEGDYVGLVHYPANCRYVLNINHPNYEKQYDALLQRLDYLTKTNSKIFGEGERNFGCSQV</sequence>
<evidence type="ECO:0000313" key="3">
    <source>
        <dbReference type="Proteomes" id="UP000245981"/>
    </source>
</evidence>
<dbReference type="Proteomes" id="UP000245981">
    <property type="component" value="Unassembled WGS sequence"/>
</dbReference>
<dbReference type="Pfam" id="PF11726">
    <property type="entry name" value="YagK_YfjJ_C"/>
    <property type="match status" value="1"/>
</dbReference>
<gene>
    <name evidence="2" type="ORF">C7431_106100</name>
</gene>
<proteinExistence type="predicted"/>
<comment type="caution">
    <text evidence="2">The sequence shown here is derived from an EMBL/GenBank/DDBJ whole genome shotgun (WGS) entry which is preliminary data.</text>
</comment>
<protein>
    <submittedName>
        <fullName evidence="2">Uncharacterized protein DUF3296</fullName>
    </submittedName>
</protein>
<evidence type="ECO:0000259" key="1">
    <source>
        <dbReference type="Pfam" id="PF11726"/>
    </source>
</evidence>
<reference evidence="2 3" key="1">
    <citation type="submission" date="2018-05" db="EMBL/GenBank/DDBJ databases">
        <title>Genomic Encyclopedia of Type Strains, Phase IV (KMG-V): Genome sequencing to study the core and pangenomes of soil and plant-associated prokaryotes.</title>
        <authorList>
            <person name="Whitman W."/>
        </authorList>
    </citation>
    <scope>NUCLEOTIDE SEQUENCE [LARGE SCALE GENOMIC DNA]</scope>
    <source>
        <strain evidence="2 3">PNA 200-10</strain>
    </source>
</reference>
<dbReference type="RefSeq" id="WP_109717505.1">
    <property type="nucleotide sequence ID" value="NZ_QGHF01000006.1"/>
</dbReference>
<feature type="domain" description="YagK/YfjJ C-terminal" evidence="1">
    <location>
        <begin position="28"/>
        <end position="204"/>
    </location>
</feature>
<dbReference type="AlphaFoldDB" id="A0A2V2BEU0"/>
<evidence type="ECO:0000313" key="2">
    <source>
        <dbReference type="EMBL" id="PWK96179.1"/>
    </source>
</evidence>
<name>A0A2V2BEU0_9GAMM</name>
<dbReference type="EMBL" id="QGHF01000006">
    <property type="protein sequence ID" value="PWK96179.1"/>
    <property type="molecule type" value="Genomic_DNA"/>
</dbReference>
<organism evidence="2 3">
    <name type="scientific">Pantoea allii</name>
    <dbReference type="NCBI Taxonomy" id="574096"/>
    <lineage>
        <taxon>Bacteria</taxon>
        <taxon>Pseudomonadati</taxon>
        <taxon>Pseudomonadota</taxon>
        <taxon>Gammaproteobacteria</taxon>
        <taxon>Enterobacterales</taxon>
        <taxon>Erwiniaceae</taxon>
        <taxon>Pantoea</taxon>
    </lineage>
</organism>
<accession>A0A2V2BEU0</accession>
<dbReference type="InterPro" id="IPR057271">
    <property type="entry name" value="YagK_YfjJ_C"/>
</dbReference>